<proteinExistence type="inferred from homology"/>
<evidence type="ECO:0000313" key="9">
    <source>
        <dbReference type="EMBL" id="MEA5444236.1"/>
    </source>
</evidence>
<evidence type="ECO:0000256" key="5">
    <source>
        <dbReference type="ARBA" id="ARBA00025933"/>
    </source>
</evidence>
<dbReference type="PANTHER" id="PTHR30435">
    <property type="entry name" value="FLAGELLAR PROTEIN"/>
    <property type="match status" value="1"/>
</dbReference>
<keyword evidence="4 6" id="KW-0975">Bacterial flagellum</keyword>
<keyword evidence="9" id="KW-0969">Cilium</keyword>
<evidence type="ECO:0000313" key="10">
    <source>
        <dbReference type="Proteomes" id="UP001302316"/>
    </source>
</evidence>
<comment type="subunit">
    <text evidence="5 6">The basal body constitutes a major portion of the flagellar organelle and consists of four rings (L,P,S, and M) mounted on a central rod. The rod consists of about 26 subunits of FlgG in the distal portion, and FlgB, FlgC and FlgF are thought to build up the proximal portion of the rod with about 6 subunits each.</text>
</comment>
<protein>
    <recommendedName>
        <fullName evidence="3 6">Flagellar basal-body rod protein FlgC</fullName>
    </recommendedName>
</protein>
<evidence type="ECO:0000256" key="3">
    <source>
        <dbReference type="ARBA" id="ARBA00017941"/>
    </source>
</evidence>
<dbReference type="Pfam" id="PF06429">
    <property type="entry name" value="Flg_bbr_C"/>
    <property type="match status" value="1"/>
</dbReference>
<feature type="domain" description="Flagellar basal body rod protein N-terminal" evidence="7">
    <location>
        <begin position="6"/>
        <end position="34"/>
    </location>
</feature>
<dbReference type="PANTHER" id="PTHR30435:SF2">
    <property type="entry name" value="FLAGELLAR BASAL-BODY ROD PROTEIN FLGC"/>
    <property type="match status" value="1"/>
</dbReference>
<dbReference type="Proteomes" id="UP001302316">
    <property type="component" value="Unassembled WGS sequence"/>
</dbReference>
<dbReference type="InterPro" id="IPR006299">
    <property type="entry name" value="FlgC"/>
</dbReference>
<dbReference type="InterPro" id="IPR019776">
    <property type="entry name" value="Flagellar_basal_body_rod_CS"/>
</dbReference>
<sequence>MFNVFDVAGSGMSAQSLRLNTTASNLANADSVTGDPETAYRARHPHFQAWMDRFDNPDSVGVGVENIVRSGAPVEARYQPEHPEANEEGYVFGSNVNPIEEMVNMLSASRAYQNNIEVVSTTRDLMQRTLQMGQ</sequence>
<name>A0AAP6MLN8_9GAMM</name>
<dbReference type="EMBL" id="JAYGII010000001">
    <property type="protein sequence ID" value="MEA5444236.1"/>
    <property type="molecule type" value="Genomic_DNA"/>
</dbReference>
<comment type="subcellular location">
    <subcellularLocation>
        <location evidence="1 6">Bacterial flagellum basal body</location>
    </subcellularLocation>
</comment>
<evidence type="ECO:0000256" key="4">
    <source>
        <dbReference type="ARBA" id="ARBA00023143"/>
    </source>
</evidence>
<keyword evidence="9" id="KW-0282">Flagellum</keyword>
<evidence type="ECO:0000259" key="8">
    <source>
        <dbReference type="Pfam" id="PF06429"/>
    </source>
</evidence>
<gene>
    <name evidence="9" type="primary">flgC</name>
    <name evidence="9" type="ORF">VCB98_00195</name>
</gene>
<reference evidence="9 10" key="1">
    <citation type="submission" date="2023-12" db="EMBL/GenBank/DDBJ databases">
        <title>Whole-genome sequencing of halo(alkali)philic microorganisms from hypersaline lakes.</title>
        <authorList>
            <person name="Sorokin D.Y."/>
            <person name="Merkel A.Y."/>
            <person name="Messina E."/>
            <person name="Yakimov M."/>
        </authorList>
    </citation>
    <scope>NUCLEOTIDE SEQUENCE [LARGE SCALE GENOMIC DNA]</scope>
    <source>
        <strain evidence="9 10">AB-CW1</strain>
    </source>
</reference>
<organism evidence="9 10">
    <name type="scientific">Natronospira elongata</name>
    <dbReference type="NCBI Taxonomy" id="3110268"/>
    <lineage>
        <taxon>Bacteria</taxon>
        <taxon>Pseudomonadati</taxon>
        <taxon>Pseudomonadota</taxon>
        <taxon>Gammaproteobacteria</taxon>
        <taxon>Natronospirales</taxon>
        <taxon>Natronospiraceae</taxon>
        <taxon>Natronospira</taxon>
    </lineage>
</organism>
<evidence type="ECO:0000256" key="2">
    <source>
        <dbReference type="ARBA" id="ARBA00009677"/>
    </source>
</evidence>
<dbReference type="NCBIfam" id="TIGR01395">
    <property type="entry name" value="FlgC"/>
    <property type="match status" value="1"/>
</dbReference>
<evidence type="ECO:0000256" key="6">
    <source>
        <dbReference type="RuleBase" id="RU362062"/>
    </source>
</evidence>
<evidence type="ECO:0000259" key="7">
    <source>
        <dbReference type="Pfam" id="PF00460"/>
    </source>
</evidence>
<dbReference type="InterPro" id="IPR010930">
    <property type="entry name" value="Flg_bb/hook_C_dom"/>
</dbReference>
<comment type="caution">
    <text evidence="9">The sequence shown here is derived from an EMBL/GenBank/DDBJ whole genome shotgun (WGS) entry which is preliminary data.</text>
</comment>
<comment type="similarity">
    <text evidence="2">Belongs to the flagella basal body rod proteins family.</text>
</comment>
<keyword evidence="10" id="KW-1185">Reference proteome</keyword>
<dbReference type="RefSeq" id="WP_346049236.1">
    <property type="nucleotide sequence ID" value="NZ_JAYGII010000001.1"/>
</dbReference>
<feature type="domain" description="Flagellar basal-body/hook protein C-terminal" evidence="8">
    <location>
        <begin position="88"/>
        <end position="132"/>
    </location>
</feature>
<dbReference type="AlphaFoldDB" id="A0AAP6MLN8"/>
<dbReference type="GO" id="GO:0030694">
    <property type="term" value="C:bacterial-type flagellum basal body, rod"/>
    <property type="evidence" value="ECO:0007669"/>
    <property type="project" value="UniProtKB-UniRule"/>
</dbReference>
<keyword evidence="9" id="KW-0966">Cell projection</keyword>
<dbReference type="Pfam" id="PF00460">
    <property type="entry name" value="Flg_bb_rod"/>
    <property type="match status" value="1"/>
</dbReference>
<accession>A0AAP6MLN8</accession>
<dbReference type="InterPro" id="IPR001444">
    <property type="entry name" value="Flag_bb_rod_N"/>
</dbReference>
<dbReference type="GO" id="GO:0071978">
    <property type="term" value="P:bacterial-type flagellum-dependent swarming motility"/>
    <property type="evidence" value="ECO:0007669"/>
    <property type="project" value="TreeGrafter"/>
</dbReference>
<dbReference type="PROSITE" id="PS00588">
    <property type="entry name" value="FLAGELLA_BB_ROD"/>
    <property type="match status" value="1"/>
</dbReference>
<evidence type="ECO:0000256" key="1">
    <source>
        <dbReference type="ARBA" id="ARBA00004117"/>
    </source>
</evidence>